<evidence type="ECO:0000256" key="2">
    <source>
        <dbReference type="SAM" id="Phobius"/>
    </source>
</evidence>
<name>A0A2N3YMC5_9MICO</name>
<evidence type="ECO:0000256" key="1">
    <source>
        <dbReference type="SAM" id="MobiDB-lite"/>
    </source>
</evidence>
<evidence type="ECO:0000313" key="4">
    <source>
        <dbReference type="Proteomes" id="UP000233781"/>
    </source>
</evidence>
<keyword evidence="2" id="KW-0812">Transmembrane</keyword>
<accession>A0A2N3YMC5</accession>
<keyword evidence="2" id="KW-1133">Transmembrane helix</keyword>
<feature type="transmembrane region" description="Helical" evidence="2">
    <location>
        <begin position="68"/>
        <end position="91"/>
    </location>
</feature>
<protein>
    <submittedName>
        <fullName evidence="3">Uncharacterized protein</fullName>
    </submittedName>
</protein>
<dbReference type="AlphaFoldDB" id="A0A2N3YMC5"/>
<dbReference type="Proteomes" id="UP000233781">
    <property type="component" value="Unassembled WGS sequence"/>
</dbReference>
<organism evidence="3 4">
    <name type="scientific">Phycicoccus duodecadis</name>
    <dbReference type="NCBI Taxonomy" id="173053"/>
    <lineage>
        <taxon>Bacteria</taxon>
        <taxon>Bacillati</taxon>
        <taxon>Actinomycetota</taxon>
        <taxon>Actinomycetes</taxon>
        <taxon>Micrococcales</taxon>
        <taxon>Intrasporangiaceae</taxon>
        <taxon>Phycicoccus</taxon>
    </lineage>
</organism>
<comment type="caution">
    <text evidence="3">The sequence shown here is derived from an EMBL/GenBank/DDBJ whole genome shotgun (WGS) entry which is preliminary data.</text>
</comment>
<gene>
    <name evidence="3" type="ORF">ATL31_2839</name>
</gene>
<feature type="region of interest" description="Disordered" evidence="1">
    <location>
        <begin position="1"/>
        <end position="20"/>
    </location>
</feature>
<reference evidence="3 4" key="1">
    <citation type="submission" date="2017-12" db="EMBL/GenBank/DDBJ databases">
        <title>Sequencing the genomes of 1000 Actinobacteria strains.</title>
        <authorList>
            <person name="Klenk H.-P."/>
        </authorList>
    </citation>
    <scope>NUCLEOTIDE SEQUENCE [LARGE SCALE GENOMIC DNA]</scope>
    <source>
        <strain evidence="3 4">DSM 12806</strain>
    </source>
</reference>
<evidence type="ECO:0000313" key="3">
    <source>
        <dbReference type="EMBL" id="PKW27986.1"/>
    </source>
</evidence>
<proteinExistence type="predicted"/>
<sequence length="99" mass="10000">MLDSSEPTRTQGEVMTSTSAPHRPQVVRAILRTIAAAAFAALTIAFLVEPTWLEGATGAEPDGGSGALELTLVLVAGVAALATSVGAGLAWRRVLTTGG</sequence>
<keyword evidence="2" id="KW-0472">Membrane</keyword>
<feature type="transmembrane region" description="Helical" evidence="2">
    <location>
        <begin position="29"/>
        <end position="48"/>
    </location>
</feature>
<dbReference type="EMBL" id="PJNE01000001">
    <property type="protein sequence ID" value="PKW27986.1"/>
    <property type="molecule type" value="Genomic_DNA"/>
</dbReference>
<keyword evidence="4" id="KW-1185">Reference proteome</keyword>